<dbReference type="RefSeq" id="WP_002390605.1">
    <property type="nucleotide sequence ID" value="NZ_CP143579.1"/>
</dbReference>
<dbReference type="Proteomes" id="UP000254396">
    <property type="component" value="Unassembled WGS sequence"/>
</dbReference>
<accession>A0AAX2KWB2</accession>
<gene>
    <name evidence="1" type="ORF">NCTC13379_02333</name>
</gene>
<organism evidence="1 2">
    <name type="scientific">Enterococcus faecalis</name>
    <name type="common">Streptococcus faecalis</name>
    <dbReference type="NCBI Taxonomy" id="1351"/>
    <lineage>
        <taxon>Bacteria</taxon>
        <taxon>Bacillati</taxon>
        <taxon>Bacillota</taxon>
        <taxon>Bacilli</taxon>
        <taxon>Lactobacillales</taxon>
        <taxon>Enterococcaceae</taxon>
        <taxon>Enterococcus</taxon>
    </lineage>
</organism>
<dbReference type="AlphaFoldDB" id="A0AAX2KWB2"/>
<proteinExistence type="predicted"/>
<evidence type="ECO:0000313" key="1">
    <source>
        <dbReference type="EMBL" id="STP66889.1"/>
    </source>
</evidence>
<sequence>MEKWGYSLLKFDNYPESCPPAEAIPFDGVFFRLCKGENFCEEDFLTHFEAGKSFPDKKLCEAMALSFFDSYDHAEKLKKRFRKKFATCSIKPVAIIEDYGVGIFEENSGHLNLWEHRNVDIFADLMKEDKGKDE</sequence>
<name>A0AAX2KWB2_ENTFL</name>
<comment type="caution">
    <text evidence="1">The sequence shown here is derived from an EMBL/GenBank/DDBJ whole genome shotgun (WGS) entry which is preliminary data.</text>
</comment>
<dbReference type="EMBL" id="UGIX01000001">
    <property type="protein sequence ID" value="STP66889.1"/>
    <property type="molecule type" value="Genomic_DNA"/>
</dbReference>
<evidence type="ECO:0000313" key="2">
    <source>
        <dbReference type="Proteomes" id="UP000254396"/>
    </source>
</evidence>
<protein>
    <submittedName>
        <fullName evidence="1">Uncharacterized protein</fullName>
    </submittedName>
</protein>
<reference evidence="1 2" key="1">
    <citation type="submission" date="2018-06" db="EMBL/GenBank/DDBJ databases">
        <authorList>
            <consortium name="Pathogen Informatics"/>
            <person name="Doyle S."/>
        </authorList>
    </citation>
    <scope>NUCLEOTIDE SEQUENCE [LARGE SCALE GENOMIC DNA]</scope>
    <source>
        <strain evidence="1 2">NCTC13379</strain>
    </source>
</reference>